<accession>A0A5J4TLD6</accession>
<dbReference type="AlphaFoldDB" id="A0A5J4TLD6"/>
<organism evidence="1 2">
    <name type="scientific">Streblomastix strix</name>
    <dbReference type="NCBI Taxonomy" id="222440"/>
    <lineage>
        <taxon>Eukaryota</taxon>
        <taxon>Metamonada</taxon>
        <taxon>Preaxostyla</taxon>
        <taxon>Oxymonadida</taxon>
        <taxon>Streblomastigidae</taxon>
        <taxon>Streblomastix</taxon>
    </lineage>
</organism>
<feature type="non-terminal residue" evidence="1">
    <location>
        <position position="1"/>
    </location>
</feature>
<comment type="caution">
    <text evidence="1">The sequence shown here is derived from an EMBL/GenBank/DDBJ whole genome shotgun (WGS) entry which is preliminary data.</text>
</comment>
<gene>
    <name evidence="1" type="ORF">EZS28_045355</name>
</gene>
<sequence>GQCSIRFRPNPLVGIPQAQVPRLARLVAVRLVNLKRKNEKCAMKKQQQYEEQHFTFSKGSGPYTSLVSNKREVYGPDPFENVKCCSSYYYCFFIAHFSFFRFKLTSLTATSLARRGT</sequence>
<evidence type="ECO:0000313" key="1">
    <source>
        <dbReference type="EMBL" id="KAA6359118.1"/>
    </source>
</evidence>
<name>A0A5J4TLD6_9EUKA</name>
<proteinExistence type="predicted"/>
<reference evidence="1 2" key="1">
    <citation type="submission" date="2019-03" db="EMBL/GenBank/DDBJ databases">
        <title>Single cell metagenomics reveals metabolic interactions within the superorganism composed of flagellate Streblomastix strix and complex community of Bacteroidetes bacteria on its surface.</title>
        <authorList>
            <person name="Treitli S.C."/>
            <person name="Kolisko M."/>
            <person name="Husnik F."/>
            <person name="Keeling P."/>
            <person name="Hampl V."/>
        </authorList>
    </citation>
    <scope>NUCLEOTIDE SEQUENCE [LARGE SCALE GENOMIC DNA]</scope>
    <source>
        <strain evidence="1">ST1C</strain>
    </source>
</reference>
<protein>
    <submittedName>
        <fullName evidence="1">Uncharacterized protein</fullName>
    </submittedName>
</protein>
<dbReference type="EMBL" id="SNRW01028891">
    <property type="protein sequence ID" value="KAA6359118.1"/>
    <property type="molecule type" value="Genomic_DNA"/>
</dbReference>
<evidence type="ECO:0000313" key="2">
    <source>
        <dbReference type="Proteomes" id="UP000324800"/>
    </source>
</evidence>
<dbReference type="Proteomes" id="UP000324800">
    <property type="component" value="Unassembled WGS sequence"/>
</dbReference>